<dbReference type="Gene3D" id="1.25.10.10">
    <property type="entry name" value="Leucine-rich Repeat Variant"/>
    <property type="match status" value="1"/>
</dbReference>
<evidence type="ECO:0000313" key="9">
    <source>
        <dbReference type="Proteomes" id="UP000018538"/>
    </source>
</evidence>
<keyword evidence="3" id="KW-0862">Zinc</keyword>
<dbReference type="GO" id="GO:0061630">
    <property type="term" value="F:ubiquitin protein ligase activity"/>
    <property type="evidence" value="ECO:0007669"/>
    <property type="project" value="InterPro"/>
</dbReference>
<name>V7PRY1_PLAYE</name>
<dbReference type="InterPro" id="IPR011989">
    <property type="entry name" value="ARM-like"/>
</dbReference>
<keyword evidence="6" id="KW-0472">Membrane</keyword>
<dbReference type="GO" id="GO:0043023">
    <property type="term" value="F:ribosomal large subunit binding"/>
    <property type="evidence" value="ECO:0007669"/>
    <property type="project" value="TreeGrafter"/>
</dbReference>
<dbReference type="GO" id="GO:0008270">
    <property type="term" value="F:zinc ion binding"/>
    <property type="evidence" value="ECO:0007669"/>
    <property type="project" value="UniProtKB-KW"/>
</dbReference>
<feature type="transmembrane region" description="Helical" evidence="6">
    <location>
        <begin position="415"/>
        <end position="432"/>
    </location>
</feature>
<feature type="coiled-coil region" evidence="4">
    <location>
        <begin position="551"/>
        <end position="578"/>
    </location>
</feature>
<evidence type="ECO:0000256" key="5">
    <source>
        <dbReference type="SAM" id="MobiDB-lite"/>
    </source>
</evidence>
<evidence type="ECO:0000256" key="3">
    <source>
        <dbReference type="PROSITE-ProRule" id="PRU00175"/>
    </source>
</evidence>
<keyword evidence="6" id="KW-0812">Transmembrane</keyword>
<dbReference type="GO" id="GO:1990116">
    <property type="term" value="P:ribosome-associated ubiquitin-dependent protein catabolic process"/>
    <property type="evidence" value="ECO:0007669"/>
    <property type="project" value="InterPro"/>
</dbReference>
<accession>V7PRY1</accession>
<feature type="compositionally biased region" description="Polar residues" evidence="5">
    <location>
        <begin position="1853"/>
        <end position="1875"/>
    </location>
</feature>
<dbReference type="InterPro" id="IPR001841">
    <property type="entry name" value="Znf_RING"/>
</dbReference>
<reference evidence="8 9" key="1">
    <citation type="submission" date="2013-11" db="EMBL/GenBank/DDBJ databases">
        <title>The Genome Sequence of Plasmodium yoelii 17X.</title>
        <authorList>
            <consortium name="The Broad Institute Genomics Platform"/>
            <consortium name="The Broad Institute Genome Sequencing Center for Infectious Disease"/>
            <person name="Neafsey D."/>
            <person name="Adams J."/>
            <person name="Walker B."/>
            <person name="Young S.K."/>
            <person name="Zeng Q."/>
            <person name="Gargeya S."/>
            <person name="Fitzgerald M."/>
            <person name="Haas B."/>
            <person name="Abouelleil A."/>
            <person name="Alvarado L."/>
            <person name="Chapman S.B."/>
            <person name="Gainer-Dewar J."/>
            <person name="Goldberg J."/>
            <person name="Griggs A."/>
            <person name="Gujja S."/>
            <person name="Hansen M."/>
            <person name="Howarth C."/>
            <person name="Imamovic A."/>
            <person name="Ireland A."/>
            <person name="Larimer J."/>
            <person name="McCowan C."/>
            <person name="Murphy C."/>
            <person name="Pearson M."/>
            <person name="Poon T.W."/>
            <person name="Priest M."/>
            <person name="Roberts A."/>
            <person name="Saif S."/>
            <person name="Shea T."/>
            <person name="Sykes S."/>
            <person name="Wortman J."/>
            <person name="Nusbaum C."/>
            <person name="Birren B."/>
        </authorList>
    </citation>
    <scope>NUCLEOTIDE SEQUENCE [LARGE SCALE GENOMIC DNA]</scope>
    <source>
        <strain evidence="8 9">17X</strain>
    </source>
</reference>
<evidence type="ECO:0000259" key="7">
    <source>
        <dbReference type="PROSITE" id="PS50089"/>
    </source>
</evidence>
<feature type="compositionally biased region" description="Basic and acidic residues" evidence="5">
    <location>
        <begin position="1839"/>
        <end position="1851"/>
    </location>
</feature>
<dbReference type="EMBL" id="KI635731">
    <property type="protein sequence ID" value="ETB62356.1"/>
    <property type="molecule type" value="Genomic_DNA"/>
</dbReference>
<feature type="domain" description="RING-type" evidence="7">
    <location>
        <begin position="2203"/>
        <end position="2248"/>
    </location>
</feature>
<dbReference type="PROSITE" id="PS50089">
    <property type="entry name" value="ZF_RING_2"/>
    <property type="match status" value="1"/>
</dbReference>
<dbReference type="Proteomes" id="UP000018538">
    <property type="component" value="Unassembled WGS sequence"/>
</dbReference>
<evidence type="ECO:0000256" key="1">
    <source>
        <dbReference type="ARBA" id="ARBA00007997"/>
    </source>
</evidence>
<sequence>MMKKKKVVKLKDEYVPKGNYISKDALLTNIFLETNENEITKIESQNSHIVTNCISKLQKKNIQTKLKGLNDLLSHLNKCNEDELNNVFPSFVNIYKKLIFHPNCNIRESLNVCLQLFINRINKKIKRHLQTFFPPLFVSTFDYNKNVNCISKEILTLMFPKNDEVKNDEVKNDEVKNDGEKNANKIRMQEENKLYKNIKSLNVNITNLYNCLKYIKEDIEETVTSNLNSTTHNEDYDSTVYLFNVLSFFPSFIYIIVKSIKNESEIEKRNNSVLKDKIKNEFSCFNNMFQIFFRHLNSIYKNSNQNIKLRKIIYLSIYNIIYILKKKKINYFDINYESNTTIYNYICCILSDKEEYIFKNINHILLMYFYSDNIKLINTNFLRSYLSLVKQNRVYQNDIFNFNIPLFIYIFQKEYIQQNFFFFFFIFYFLLLNKKKSSLIIYYDILLYLCDLFSPFSQADSKADSKKLPNANDKIAEQTTGQSSDHGQCKATNRELEACECCNVLRRNIFILPIEIVLIQKGFSNYSYCFKNMYIYDMLENSYYCYDVKNLKKTEKNKNNDNKKKKKLKDLRNNIEKEIIDQNYFIDTFTHFIRSFENLSNSLLLDVIDMLDFYISKLCEIKNSELEKSSGNEQYGYIYNDGISFIFKLLLKLKDLIFPKDNKHIDINKLNNTQERLINTFKNLFDSIFKLIELKNYKIIPNLENNFFILQFICNYVDDKNEYFTNLIKILTKFENIICSENIEKNTYFSLIRVCLNFIYLCFEEGIKDHHILASDFIKMLVDTPSNKDDVEMKLKVCIELISFLKNKNKKFINIEKTVLSIYIEYISISQNLEDNKNSDDNIINSFYTALYNIDVSKNKILFGNIFYNNILYIYKNRIMKNNIFCEDNFIDFFFQIFEKKKFNVFKYGINNFGLIENEPNYNKLNNLYLYFLLNIYLKINKKNIETYCINLFSHFKKETIYSCLIVMKNIFKFFLTDSEYNNIVNFSNSEINDSEINSDKSYERSDLSNISDNSSNNSNTILNHKTRINDSQTCHITVCIASGMATCESENISKIGNVDKFENISKIDKIDKIDKIGNVDKIDNFGQLGEDEDMRMRLEMQRSDVLSNIYINRFIELYKLYNNIESLTICDIKNITYLLYNEEIRKCLNYSNVEIVENMTNLDTFYYFIYQNIEDEEFVFFLLSLKEELEKYQINKCSKFESFFIIYYYYFKKKGKQTYIKNVNTQDITVSDIIYIIKIVKNYQILNICKFLLKRIKRKTEDVIDKTGDTFLETISNELVNLKANNLYQLKIKLFLFKNCVVNYIKEYNYCVESKEATTNRDKKNDAELYDKKDDAELYDKKDDAELYDKKDDAELYDDKINKIKIFFPEKLHAYIDKNLNLKLCEKNEIGTLNLLYHLICITKHVNNSSLINFQLIKNLTKNIKYLSIKNYDIFFYALYLISSKDEEIDMNYSEIKNSKLEKLYKNGQEVDETNETMIKGWLNNYLSFLNGHYRKIWNNQINFYKKKIKNLDSVLGNKLKEDDKKFKKNKSGKIKKIKVNNNSSIKLIDTIFGQNKIGLYFLKFVILLIMKKEKYQIIQDETIIKNIIKLVYFILSINQCRNLFIHKKIKLISIHILKLLFKNYSHYLNGTKKINFLSVDLGIDNYKHIFNESLLFFDKIIENDITSQMLQTIKGKIFDLYINTFYLYILVLNIDKYKKNKIFINRIMSIILLNIVLVKEFDKIKKNNPKKFEILNAYLCIDRNCQNQFLYSFFDSNVEQYEQLIIKKMSHESGSESGSKSGSESGSKSGSESGRSANWEEHVISGTQLYIHKTEDDFFSENNYVNSAKIVNSLKQKQNEKKNEKKKQNEISITQSSNEPNVSQNCSRNQNCRSVGDVEKREPEQGLESLESLESLKNCQNFQHWQHCQNFQHWQHCESGPGGFGKKGKKTNPLFLLKSGIVNPFLMIDIDKSTLDLYTFLLKRNYLNILLFLINICLSSEYFIYDFELYKNFLIYLEEHDIGIYNFLEKFEGIDKISCMYNDSDKKYDLKFIKKNEKKLYIFLLSINLLLELISVYPTESIMIINENKLLEIKNINELYLSNLIINSQINELENISKNYISTTYYYDKFHKTLTFKFKITEDDDSQNFEGVTAKLSLSFMPNYPFSVLVINDKIESLDKRAPIHNSIKSMYKYARIGNINEIFIKFDSLMNSYFQNKSHCNICFMILYDKKTCDKVCSKCNTSYHSHCLYKWFLTSHNTKCPSCQIQFS</sequence>
<dbReference type="GO" id="GO:0072344">
    <property type="term" value="P:rescue of stalled ribosome"/>
    <property type="evidence" value="ECO:0007669"/>
    <property type="project" value="TreeGrafter"/>
</dbReference>
<dbReference type="SMART" id="SM01197">
    <property type="entry name" value="FANCL_C"/>
    <property type="match status" value="1"/>
</dbReference>
<dbReference type="Pfam" id="PF22958">
    <property type="entry name" value="Ltn1_1st"/>
    <property type="match status" value="1"/>
</dbReference>
<protein>
    <recommendedName>
        <fullName evidence="2">E3 ubiquitin-protein ligase listerin</fullName>
    </recommendedName>
</protein>
<dbReference type="Gene3D" id="3.30.40.10">
    <property type="entry name" value="Zinc/RING finger domain, C3HC4 (zinc finger)"/>
    <property type="match status" value="1"/>
</dbReference>
<dbReference type="InterPro" id="IPR054476">
    <property type="entry name" value="Ltn1_N"/>
</dbReference>
<comment type="similarity">
    <text evidence="1">Belongs to the LTN1 family.</text>
</comment>
<keyword evidence="3" id="KW-0863">Zinc-finger</keyword>
<dbReference type="InterPro" id="IPR039795">
    <property type="entry name" value="LTN1/Rkr1"/>
</dbReference>
<keyword evidence="3" id="KW-0479">Metal-binding</keyword>
<feature type="compositionally biased region" description="Low complexity" evidence="5">
    <location>
        <begin position="1777"/>
        <end position="1796"/>
    </location>
</feature>
<evidence type="ECO:0000256" key="6">
    <source>
        <dbReference type="SAM" id="Phobius"/>
    </source>
</evidence>
<proteinExistence type="inferred from homology"/>
<dbReference type="InterPro" id="IPR013083">
    <property type="entry name" value="Znf_RING/FYVE/PHD"/>
</dbReference>
<keyword evidence="6" id="KW-1133">Transmembrane helix</keyword>
<keyword evidence="4" id="KW-0175">Coiled coil</keyword>
<keyword evidence="9" id="KW-1185">Reference proteome</keyword>
<dbReference type="PANTHER" id="PTHR12389:SF0">
    <property type="entry name" value="E3 UBIQUITIN-PROTEIN LIGASE LISTERIN"/>
    <property type="match status" value="1"/>
</dbReference>
<dbReference type="GO" id="GO:1990112">
    <property type="term" value="C:RQC complex"/>
    <property type="evidence" value="ECO:0007669"/>
    <property type="project" value="InterPro"/>
</dbReference>
<feature type="region of interest" description="Disordered" evidence="5">
    <location>
        <begin position="1774"/>
        <end position="1800"/>
    </location>
</feature>
<dbReference type="SUPFAM" id="SSF57850">
    <property type="entry name" value="RING/U-box"/>
    <property type="match status" value="1"/>
</dbReference>
<dbReference type="PANTHER" id="PTHR12389">
    <property type="entry name" value="ZINC FINGER PROTEIN 294"/>
    <property type="match status" value="1"/>
</dbReference>
<dbReference type="GO" id="GO:0005829">
    <property type="term" value="C:cytosol"/>
    <property type="evidence" value="ECO:0007669"/>
    <property type="project" value="TreeGrafter"/>
</dbReference>
<feature type="region of interest" description="Disordered" evidence="5">
    <location>
        <begin position="1838"/>
        <end position="1877"/>
    </location>
</feature>
<evidence type="ECO:0000256" key="2">
    <source>
        <dbReference type="ARBA" id="ARBA00017157"/>
    </source>
</evidence>
<organism evidence="8 9">
    <name type="scientific">Plasmodium yoelii 17X</name>
    <dbReference type="NCBI Taxonomy" id="1323249"/>
    <lineage>
        <taxon>Eukaryota</taxon>
        <taxon>Sar</taxon>
        <taxon>Alveolata</taxon>
        <taxon>Apicomplexa</taxon>
        <taxon>Aconoidasida</taxon>
        <taxon>Haemosporida</taxon>
        <taxon>Plasmodiidae</taxon>
        <taxon>Plasmodium</taxon>
        <taxon>Plasmodium (Vinckeia)</taxon>
    </lineage>
</organism>
<evidence type="ECO:0000313" key="8">
    <source>
        <dbReference type="EMBL" id="ETB62356.1"/>
    </source>
</evidence>
<evidence type="ECO:0000256" key="4">
    <source>
        <dbReference type="SAM" id="Coils"/>
    </source>
</evidence>
<dbReference type="OrthoDB" id="6108at2759"/>
<gene>
    <name evidence="8" type="ORF">YYC_00944</name>
</gene>
<feature type="transmembrane region" description="Helical" evidence="6">
    <location>
        <begin position="439"/>
        <end position="457"/>
    </location>
</feature>